<gene>
    <name evidence="1" type="primary">Bm13359</name>
    <name evidence="1" type="ORF">BM_Bm13359</name>
</gene>
<reference evidence="1" key="1">
    <citation type="journal article" date="2007" name="Science">
        <title>Draft genome of the filarial nematode parasite Brugia malayi.</title>
        <authorList>
            <person name="Ghedin E."/>
            <person name="Wang S."/>
            <person name="Spiro D."/>
            <person name="Caler E."/>
            <person name="Zhao Q."/>
            <person name="Crabtree J."/>
            <person name="Allen J.E."/>
            <person name="Delcher A.L."/>
            <person name="Guiliano D.B."/>
            <person name="Miranda-Saavedra D."/>
            <person name="Angiuoli S.V."/>
            <person name="Creasy T."/>
            <person name="Amedeo P."/>
            <person name="Haas B."/>
            <person name="El-Sayed N.M."/>
            <person name="Wortman J.R."/>
            <person name="Feldblyum T."/>
            <person name="Tallon L."/>
            <person name="Schatz M."/>
            <person name="Shumway M."/>
            <person name="Koo H."/>
            <person name="Salzberg S.L."/>
            <person name="Schobel S."/>
            <person name="Pertea M."/>
            <person name="Pop M."/>
            <person name="White O."/>
            <person name="Barton G.J."/>
            <person name="Carlow C.K."/>
            <person name="Crawford M.J."/>
            <person name="Daub J."/>
            <person name="Dimmic M.W."/>
            <person name="Estes C.F."/>
            <person name="Foster J.M."/>
            <person name="Ganatra M."/>
            <person name="Gregory W.F."/>
            <person name="Johnson N.M."/>
            <person name="Jin J."/>
            <person name="Komuniecki R."/>
            <person name="Korf I."/>
            <person name="Kumar S."/>
            <person name="Laney S."/>
            <person name="Li B.W."/>
            <person name="Li W."/>
            <person name="Lindblom T.H."/>
            <person name="Lustigman S."/>
            <person name="Ma D."/>
            <person name="Maina C.V."/>
            <person name="Martin D.M."/>
            <person name="McCarter J.P."/>
            <person name="McReynolds L."/>
            <person name="Mitreva M."/>
            <person name="Nutman T.B."/>
            <person name="Parkinson J."/>
            <person name="Peregrin-Alvarez J.M."/>
            <person name="Poole C."/>
            <person name="Ren Q."/>
            <person name="Saunders L."/>
            <person name="Sluder A.E."/>
            <person name="Smith K."/>
            <person name="Stanke M."/>
            <person name="Unnasch T.R."/>
            <person name="Ware J."/>
            <person name="Wei A.D."/>
            <person name="Weil G."/>
            <person name="Williams D.J."/>
            <person name="Zhang Y."/>
            <person name="Williams S.A."/>
            <person name="Fraser-Liggett C."/>
            <person name="Slatko B."/>
            <person name="Blaxter M.L."/>
            <person name="Scott A.L."/>
        </authorList>
    </citation>
    <scope>NUCLEOTIDE SEQUENCE</scope>
    <source>
        <strain evidence="1">FR3</strain>
    </source>
</reference>
<protein>
    <submittedName>
        <fullName evidence="1">Bm13359</fullName>
    </submittedName>
</protein>
<accession>A0A1I9G4Q0</accession>
<reference evidence="1" key="2">
    <citation type="submission" date="2012-12" db="EMBL/GenBank/DDBJ databases">
        <authorList>
            <consortium name="WormBase Consortium"/>
            <person name="Ghedin E."/>
            <person name="Paulini M."/>
        </authorList>
    </citation>
    <scope>NUCLEOTIDE SEQUENCE</scope>
    <source>
        <strain evidence="1">FR3</strain>
    </source>
</reference>
<proteinExistence type="predicted"/>
<sequence>MGKTWTYREQRCIDRASEGWARQSDTLYVVFGG</sequence>
<dbReference type="AlphaFoldDB" id="A0A1I9G4Q0"/>
<organism evidence="1">
    <name type="scientific">Brugia malayi</name>
    <name type="common">Filarial nematode worm</name>
    <dbReference type="NCBI Taxonomy" id="6279"/>
    <lineage>
        <taxon>Eukaryota</taxon>
        <taxon>Metazoa</taxon>
        <taxon>Ecdysozoa</taxon>
        <taxon>Nematoda</taxon>
        <taxon>Chromadorea</taxon>
        <taxon>Rhabditida</taxon>
        <taxon>Spirurina</taxon>
        <taxon>Spiruromorpha</taxon>
        <taxon>Filarioidea</taxon>
        <taxon>Onchocercidae</taxon>
        <taxon>Brugia</taxon>
    </lineage>
</organism>
<dbReference type="EMBL" id="LN856244">
    <property type="protein sequence ID" value="CDQ04369.1"/>
    <property type="molecule type" value="Genomic_DNA"/>
</dbReference>
<name>A0A1I9G4Q0_BRUMA</name>
<evidence type="ECO:0000313" key="1">
    <source>
        <dbReference type="EMBL" id="CDQ04369.1"/>
    </source>
</evidence>